<keyword evidence="7" id="KW-0539">Nucleus</keyword>
<reference evidence="11" key="1">
    <citation type="submission" date="2020-06" db="EMBL/GenBank/DDBJ databases">
        <authorList>
            <person name="Li T."/>
            <person name="Hu X."/>
            <person name="Zhang T."/>
            <person name="Song X."/>
            <person name="Zhang H."/>
            <person name="Dai N."/>
            <person name="Sheng W."/>
            <person name="Hou X."/>
            <person name="Wei L."/>
        </authorList>
    </citation>
    <scope>NUCLEOTIDE SEQUENCE</scope>
    <source>
        <strain evidence="11">K16</strain>
        <tissue evidence="11">Leaf</tissue>
    </source>
</reference>
<dbReference type="InterPro" id="IPR050390">
    <property type="entry name" value="C5-Methyltransferase"/>
</dbReference>
<gene>
    <name evidence="11" type="ORF">Sango_0549300</name>
</gene>
<evidence type="ECO:0000256" key="5">
    <source>
        <dbReference type="ARBA" id="ARBA00022737"/>
    </source>
</evidence>
<dbReference type="InterPro" id="IPR030380">
    <property type="entry name" value="SAM_MeTfrase_DRM"/>
</dbReference>
<dbReference type="InterPro" id="IPR007275">
    <property type="entry name" value="YTH_domain"/>
</dbReference>
<evidence type="ECO:0000256" key="7">
    <source>
        <dbReference type="ARBA" id="ARBA00023242"/>
    </source>
</evidence>
<dbReference type="Gene3D" id="3.40.50.150">
    <property type="entry name" value="Vaccinia Virus protein VP39"/>
    <property type="match status" value="1"/>
</dbReference>
<dbReference type="GO" id="GO:0003723">
    <property type="term" value="F:RNA binding"/>
    <property type="evidence" value="ECO:0007669"/>
    <property type="project" value="InterPro"/>
</dbReference>
<dbReference type="CDD" id="cd21134">
    <property type="entry name" value="YTH"/>
    <property type="match status" value="1"/>
</dbReference>
<evidence type="ECO:0000256" key="4">
    <source>
        <dbReference type="ARBA" id="ARBA00022691"/>
    </source>
</evidence>
<organism evidence="11 12">
    <name type="scientific">Sesamum angolense</name>
    <dbReference type="NCBI Taxonomy" id="2727404"/>
    <lineage>
        <taxon>Eukaryota</taxon>
        <taxon>Viridiplantae</taxon>
        <taxon>Streptophyta</taxon>
        <taxon>Embryophyta</taxon>
        <taxon>Tracheophyta</taxon>
        <taxon>Spermatophyta</taxon>
        <taxon>Magnoliopsida</taxon>
        <taxon>eudicotyledons</taxon>
        <taxon>Gunneridae</taxon>
        <taxon>Pentapetalae</taxon>
        <taxon>asterids</taxon>
        <taxon>lamiids</taxon>
        <taxon>Lamiales</taxon>
        <taxon>Pedaliaceae</taxon>
        <taxon>Sesamum</taxon>
    </lineage>
</organism>
<keyword evidence="12" id="KW-1185">Reference proteome</keyword>
<dbReference type="PROSITE" id="PS51680">
    <property type="entry name" value="SAM_MT_DRM"/>
    <property type="match status" value="1"/>
</dbReference>
<dbReference type="Proteomes" id="UP001289374">
    <property type="component" value="Unassembled WGS sequence"/>
</dbReference>
<evidence type="ECO:0000256" key="6">
    <source>
        <dbReference type="ARBA" id="ARBA00023125"/>
    </source>
</evidence>
<dbReference type="GO" id="GO:0005634">
    <property type="term" value="C:nucleus"/>
    <property type="evidence" value="ECO:0007669"/>
    <property type="project" value="UniProtKB-SubCell"/>
</dbReference>
<feature type="compositionally biased region" description="Polar residues" evidence="8">
    <location>
        <begin position="240"/>
        <end position="255"/>
    </location>
</feature>
<evidence type="ECO:0000256" key="3">
    <source>
        <dbReference type="ARBA" id="ARBA00022679"/>
    </source>
</evidence>
<feature type="region of interest" description="Disordered" evidence="8">
    <location>
        <begin position="198"/>
        <end position="277"/>
    </location>
</feature>
<dbReference type="GO" id="GO:0008168">
    <property type="term" value="F:methyltransferase activity"/>
    <property type="evidence" value="ECO:0007669"/>
    <property type="project" value="UniProtKB-KW"/>
</dbReference>
<evidence type="ECO:0000313" key="12">
    <source>
        <dbReference type="Proteomes" id="UP001289374"/>
    </source>
</evidence>
<dbReference type="PANTHER" id="PTHR23068">
    <property type="entry name" value="DNA CYTOSINE-5- -METHYLTRANSFERASE 3-RELATED"/>
    <property type="match status" value="1"/>
</dbReference>
<dbReference type="PROSITE" id="PS50882">
    <property type="entry name" value="YTH"/>
    <property type="match status" value="1"/>
</dbReference>
<accession>A0AAE1X536</accession>
<protein>
    <submittedName>
        <fullName evidence="11">Inactive DNA (Cytosine-5)-methyltransferase DRM3</fullName>
    </submittedName>
</protein>
<dbReference type="PANTHER" id="PTHR23068:SF11">
    <property type="entry name" value="INACTIVE DNA (CYTOSINE-5)-METHYLTRANSFERASE DRM3-RELATED"/>
    <property type="match status" value="1"/>
</dbReference>
<evidence type="ECO:0000259" key="9">
    <source>
        <dbReference type="PROSITE" id="PS50882"/>
    </source>
</evidence>
<evidence type="ECO:0000256" key="1">
    <source>
        <dbReference type="ARBA" id="ARBA00004123"/>
    </source>
</evidence>
<proteinExistence type="predicted"/>
<comment type="subcellular location">
    <subcellularLocation>
        <location evidence="1">Nucleus</location>
    </subcellularLocation>
</comment>
<feature type="region of interest" description="Disordered" evidence="8">
    <location>
        <begin position="731"/>
        <end position="751"/>
    </location>
</feature>
<evidence type="ECO:0000259" key="10">
    <source>
        <dbReference type="PROSITE" id="PS51680"/>
    </source>
</evidence>
<keyword evidence="2" id="KW-0489">Methyltransferase</keyword>
<dbReference type="Gene3D" id="3.10.590.10">
    <property type="entry name" value="ph1033 like domains"/>
    <property type="match status" value="1"/>
</dbReference>
<feature type="region of interest" description="Disordered" evidence="8">
    <location>
        <begin position="598"/>
        <end position="617"/>
    </location>
</feature>
<feature type="domain" description="SAM-dependent MTase DRM-type" evidence="10">
    <location>
        <begin position="1142"/>
        <end position="1468"/>
    </location>
</feature>
<feature type="domain" description="YTH" evidence="9">
    <location>
        <begin position="378"/>
        <end position="519"/>
    </location>
</feature>
<sequence>MFIGWVASPGTEVYNVPDQGLADMYLIQDTVSNPQFTAQFGQFGAMYNEGTPDYFLDQGLYYPTATSYGYICTGIESTGDWDDPRMIFGLDGQDIQYTGLANESLPYVYYTPSYGYGESPYNPYNPYIPGAMIGLDGSIVAPPQYYALPSFENSVSPPAYVPLVLPSRPDTVASGMADSFIENAVSVNKVDGSVAKYNLPSNAPNFSPAPVRDASSRRNSFASVPEGGRANTGPGKQPVPSITSSSFMSPESSQIRWVGGPQGSENAPRVKASSGGSQLKSIFTSENGPSGFESGDLTRASIHKVKSKLLYERAADDVRVSHDTLSEQNRGPRTNKSRNQLVVKAYTARAGNPDTQGNIIIFLDQYNKVDFTADYVNAKFFVIKSYSEDDVHKSIKYNVWSSTPNGNKKLNAAYEDAQKIAAGGSQNCPIFLFFSVNASGQFCGVAEMTGPVDFLRDMDFWQQDKWSGSFPVKWHIIKDLPNPNFRHIILENNENKPVTNSRDTQEICYKKGLEMLQIFKNYTSKTSLLDDFMYYENRQRILHEERSRLLRKSYENPYLVPLLDPPRKLQSPRDSPSIEDVNGIEGVANLTIVNRNEVPAGDESDGSVKNPSAPTGRVSLDFNRDDLMSISGSCQVSAADGVANVVDELKISSLTIEPELGCSAVSNTTNSELVNVVTIGSMPVKVMGAASSGFLTVGTIPLDPRALQRLVQETSLILLLLGTASDLDVEISDDEDPSMPENDVRIMPKDESSNYDFPPLDTCSRPVVDNVASSSRVNLRSSFIGMGFAPSLVNKAIEENGEGNAELLLETLFAYSEHQQPKTEIFYEGLCCRNNNDLAENLHQIEAFNKSESSDSLNSLFGDDTNKNSNGDTGFHLKEESDDGSGITDEKMASLLKMNFSLDEVGFAMDKLGKHSSISQLMDFIFAARMAKKYEKDSNHPSPGDEESKKAYSNDTLFGIMEKTLRLLEMGFTENEISAAFEKCGSEAPLPELADSIVAAGTAPTAGKYPSTSLSNSGVQVNCRSLKRKVGDCLMNRPFDLLYIKTEEYSSDVISQVGTSDLLQKLKGKMQNEEDTDEPNNWKTPKQEFTEETGNPVGRRWLETRRGNSTTTSNRVASLHGRVGLMESLEEDRKPTMSISNPSKSLTSVVAKSPYFLYGNVTNLSHESWAKISKFLYSLHPEFVNTQSYSALSRKEGYVHNLPTEDRFHIFPKGPMTIEEAVPRTRKWWPPWDNRKQLSYINCDTSGISYLCDKLGRMLAESRGLPSAELQRELVQQCEAKSLVWVGNYKLAPVEPEDLERIMGYPLHHSRVAGFSLEERLRSLKLSFQTDALGYLLSVLRRLFPGGVTVLSFFSGIGGAEVALHRLGIHLKGVVSVESCDTKRRIVKKWWENSGQSGELIQIESIHKLSSNKLEDLIKKFGGFDIVICQNPYSGADSDRAALAGLDFSMFVEFVRVVQRVRSTMERNR</sequence>
<dbReference type="GO" id="GO:0003677">
    <property type="term" value="F:DNA binding"/>
    <property type="evidence" value="ECO:0007669"/>
    <property type="project" value="UniProtKB-KW"/>
</dbReference>
<feature type="region of interest" description="Disordered" evidence="8">
    <location>
        <begin position="1069"/>
        <end position="1099"/>
    </location>
</feature>
<evidence type="ECO:0000256" key="2">
    <source>
        <dbReference type="ARBA" id="ARBA00022603"/>
    </source>
</evidence>
<evidence type="ECO:0000256" key="8">
    <source>
        <dbReference type="SAM" id="MobiDB-lite"/>
    </source>
</evidence>
<evidence type="ECO:0000313" key="11">
    <source>
        <dbReference type="EMBL" id="KAK4405428.1"/>
    </source>
</evidence>
<dbReference type="SUPFAM" id="SSF53335">
    <property type="entry name" value="S-adenosyl-L-methionine-dependent methyltransferases"/>
    <property type="match status" value="2"/>
</dbReference>
<keyword evidence="5" id="KW-0677">Repeat</keyword>
<dbReference type="GO" id="GO:0032259">
    <property type="term" value="P:methylation"/>
    <property type="evidence" value="ECO:0007669"/>
    <property type="project" value="UniProtKB-KW"/>
</dbReference>
<dbReference type="InterPro" id="IPR029063">
    <property type="entry name" value="SAM-dependent_MTases_sf"/>
</dbReference>
<reference evidence="11" key="2">
    <citation type="journal article" date="2024" name="Plant">
        <title>Genomic evolution and insights into agronomic trait innovations of Sesamum species.</title>
        <authorList>
            <person name="Miao H."/>
            <person name="Wang L."/>
            <person name="Qu L."/>
            <person name="Liu H."/>
            <person name="Sun Y."/>
            <person name="Le M."/>
            <person name="Wang Q."/>
            <person name="Wei S."/>
            <person name="Zheng Y."/>
            <person name="Lin W."/>
            <person name="Duan Y."/>
            <person name="Cao H."/>
            <person name="Xiong S."/>
            <person name="Wang X."/>
            <person name="Wei L."/>
            <person name="Li C."/>
            <person name="Ma Q."/>
            <person name="Ju M."/>
            <person name="Zhao R."/>
            <person name="Li G."/>
            <person name="Mu C."/>
            <person name="Tian Q."/>
            <person name="Mei H."/>
            <person name="Zhang T."/>
            <person name="Gao T."/>
            <person name="Zhang H."/>
        </authorList>
    </citation>
    <scope>NUCLEOTIDE SEQUENCE</scope>
    <source>
        <strain evidence="11">K16</strain>
    </source>
</reference>
<comment type="caution">
    <text evidence="11">The sequence shown here is derived from an EMBL/GenBank/DDBJ whole genome shotgun (WGS) entry which is preliminary data.</text>
</comment>
<feature type="region of interest" description="Disordered" evidence="8">
    <location>
        <begin position="859"/>
        <end position="886"/>
    </location>
</feature>
<feature type="compositionally biased region" description="Basic and acidic residues" evidence="8">
    <location>
        <begin position="742"/>
        <end position="751"/>
    </location>
</feature>
<keyword evidence="4" id="KW-0949">S-adenosyl-L-methionine</keyword>
<dbReference type="Pfam" id="PF04146">
    <property type="entry name" value="YTH"/>
    <property type="match status" value="1"/>
</dbReference>
<name>A0AAE1X536_9LAMI</name>
<keyword evidence="3" id="KW-0808">Transferase</keyword>
<dbReference type="EMBL" id="JACGWL010000003">
    <property type="protein sequence ID" value="KAK4405428.1"/>
    <property type="molecule type" value="Genomic_DNA"/>
</dbReference>
<keyword evidence="6" id="KW-0238">DNA-binding</keyword>